<evidence type="ECO:0000256" key="1">
    <source>
        <dbReference type="SAM" id="Phobius"/>
    </source>
</evidence>
<evidence type="ECO:0000313" key="3">
    <source>
        <dbReference type="Proteomes" id="UP001496627"/>
    </source>
</evidence>
<evidence type="ECO:0000313" key="2">
    <source>
        <dbReference type="EMBL" id="MEQ1408735.1"/>
    </source>
</evidence>
<accession>A0ABV0MA75</accession>
<keyword evidence="3" id="KW-1185">Reference proteome</keyword>
<name>A0ABV0MA75_9HYPH</name>
<sequence length="71" mass="7405">MTAAALICVAIVFGVSSVFVRYPAVTGAGGLALVAFLVLSYRRLGLIALVPLWISTLAFAGAIWRGVCPRP</sequence>
<keyword evidence="1" id="KW-0812">Transmembrane</keyword>
<gene>
    <name evidence="2" type="ORF">ABK249_27760</name>
</gene>
<dbReference type="Proteomes" id="UP001496627">
    <property type="component" value="Unassembled WGS sequence"/>
</dbReference>
<organism evidence="2 3">
    <name type="scientific">Neorhizobium phenanthreniclasticum</name>
    <dbReference type="NCBI Taxonomy" id="3157917"/>
    <lineage>
        <taxon>Bacteria</taxon>
        <taxon>Pseudomonadati</taxon>
        <taxon>Pseudomonadota</taxon>
        <taxon>Alphaproteobacteria</taxon>
        <taxon>Hyphomicrobiales</taxon>
        <taxon>Rhizobiaceae</taxon>
        <taxon>Rhizobium/Agrobacterium group</taxon>
        <taxon>Neorhizobium</taxon>
    </lineage>
</organism>
<keyword evidence="1" id="KW-1133">Transmembrane helix</keyword>
<comment type="caution">
    <text evidence="2">The sequence shown here is derived from an EMBL/GenBank/DDBJ whole genome shotgun (WGS) entry which is preliminary data.</text>
</comment>
<dbReference type="EMBL" id="JBEAAL010000030">
    <property type="protein sequence ID" value="MEQ1408735.1"/>
    <property type="molecule type" value="Genomic_DNA"/>
</dbReference>
<keyword evidence="1" id="KW-0472">Membrane</keyword>
<proteinExistence type="predicted"/>
<protein>
    <submittedName>
        <fullName evidence="2">Uncharacterized protein</fullName>
    </submittedName>
</protein>
<reference evidence="2 3" key="1">
    <citation type="submission" date="2024-05" db="EMBL/GenBank/DDBJ databases">
        <title>Neorhizobium sp. Rsf11, a plant growth promoting and heavy metal resistant PAH-degrader.</title>
        <authorList>
            <person name="Golubev S.N."/>
            <person name="Muratova A.Y."/>
            <person name="Markelova M.I."/>
        </authorList>
    </citation>
    <scope>NUCLEOTIDE SEQUENCE [LARGE SCALE GENOMIC DNA]</scope>
    <source>
        <strain evidence="2 3">Rsf11</strain>
    </source>
</reference>
<feature type="transmembrane region" description="Helical" evidence="1">
    <location>
        <begin position="46"/>
        <end position="67"/>
    </location>
</feature>
<dbReference type="RefSeq" id="WP_062653571.1">
    <property type="nucleotide sequence ID" value="NZ_JBEAAL010000030.1"/>
</dbReference>